<evidence type="ECO:0000256" key="1">
    <source>
        <dbReference type="SAM" id="MobiDB-lite"/>
    </source>
</evidence>
<gene>
    <name evidence="2" type="ORF">EMPS_08308</name>
</gene>
<dbReference type="OrthoDB" id="2401697at2759"/>
<sequence>MDSPQRHVLSSGDDNSDSDGGLSGYGDAGYDADDQQASSDSELVSHPSDNEGPLRSLSASPSPVPSTSYHQHNMHLAETRSLRYSRDDDEDTDSQEDEDDEEDDDDTPLPSFSLSHHDHELEQLVPASRDLDDFCLVYSSDLDSPSRPQSALSHLSDQDHPGGPMQFIYPSMVISPSPPPRSAPVRRTSASSRSVASSSSVQPQTPEAASSQSETLAFLSSADTSSRTVAKPSPPQGSTGPLESSTEPPHEPTLATHDIPLPKVAPSHRVTLETTHTATAEPAPSAPDQETKSVKSSSALETHSAGVDSVPVVNAKKQTNTSTTISTISSHKRTMRAVPEAHPHQEELSRVSSEDEKIWVASPMPTISEAEASRLIPRVSTPPVPATKLIISESLPPVLEPPSRNRVRTVVIGLAGMGLYVLVLFAAYSYGAWTARPAHAEISHIRYAHDHRLAVVQLQTYTANLKLKKNTRPEEYHIRVLTSDTPWRLEDAPPHATLFGEPIVGDFLSGTYIYVRSLHRPSRSQQNRRPLALLQQESPWACSDVSYFLHVWFANGTRISDHAPEIFTTRSNGLGKPLFCLTRRPPVLQEPLGSANVVEDKESQGFEDDDDDDDEADYIRYWTERWHDMSTAATTNILGLSKRVSWTEIQKSVTEVPYIIEQALMYTRRTVVMAAEYFVRWAQAFLFESEGSFQQRTNSAFERARANAKTTKGKATYRLRALAEKMHLVIPEQNPYEQTMAAFKEQLRQIQRTVNEGAEKLSTRNVLQVADDILLEAEAGVEAIMQSKTMKKVTKAAHVDDIKRQAKKVARKAEDSVEAVMQSRLIRQMGDNFNNRMEELEATAVGKVVSRKSKELKKEARRYWRRLNRELALDALGL</sequence>
<comment type="caution">
    <text evidence="2">The sequence shown here is derived from an EMBL/GenBank/DDBJ whole genome shotgun (WGS) entry which is preliminary data.</text>
</comment>
<dbReference type="Proteomes" id="UP000827284">
    <property type="component" value="Unassembled WGS sequence"/>
</dbReference>
<feature type="compositionally biased region" description="Polar residues" evidence="1">
    <location>
        <begin position="57"/>
        <end position="71"/>
    </location>
</feature>
<dbReference type="EMBL" id="BQFW01000011">
    <property type="protein sequence ID" value="GJJ75950.1"/>
    <property type="molecule type" value="Genomic_DNA"/>
</dbReference>
<accession>A0A9P3HG61</accession>
<reference evidence="2" key="1">
    <citation type="submission" date="2021-11" db="EMBL/GenBank/DDBJ databases">
        <authorList>
            <person name="Herlambang A."/>
            <person name="Guo Y."/>
            <person name="Takashima Y."/>
            <person name="Nishizawa T."/>
        </authorList>
    </citation>
    <scope>NUCLEOTIDE SEQUENCE</scope>
    <source>
        <strain evidence="2">E1425</strain>
    </source>
</reference>
<feature type="region of interest" description="Disordered" evidence="1">
    <location>
        <begin position="1"/>
        <end position="125"/>
    </location>
</feature>
<evidence type="ECO:0000313" key="3">
    <source>
        <dbReference type="Proteomes" id="UP000827284"/>
    </source>
</evidence>
<feature type="compositionally biased region" description="Polar residues" evidence="1">
    <location>
        <begin position="141"/>
        <end position="155"/>
    </location>
</feature>
<dbReference type="AlphaFoldDB" id="A0A9P3HG61"/>
<organism evidence="2 3">
    <name type="scientific">Entomortierella parvispora</name>
    <dbReference type="NCBI Taxonomy" id="205924"/>
    <lineage>
        <taxon>Eukaryota</taxon>
        <taxon>Fungi</taxon>
        <taxon>Fungi incertae sedis</taxon>
        <taxon>Mucoromycota</taxon>
        <taxon>Mortierellomycotina</taxon>
        <taxon>Mortierellomycetes</taxon>
        <taxon>Mortierellales</taxon>
        <taxon>Mortierellaceae</taxon>
        <taxon>Entomortierella</taxon>
    </lineage>
</organism>
<name>A0A9P3HG61_9FUNG</name>
<protein>
    <submittedName>
        <fullName evidence="2">Uncharacterized protein</fullName>
    </submittedName>
</protein>
<feature type="compositionally biased region" description="Polar residues" evidence="1">
    <location>
        <begin position="236"/>
        <end position="247"/>
    </location>
</feature>
<feature type="compositionally biased region" description="Low complexity" evidence="1">
    <location>
        <begin position="277"/>
        <end position="287"/>
    </location>
</feature>
<feature type="compositionally biased region" description="Basic and acidic residues" evidence="1">
    <location>
        <begin position="339"/>
        <end position="352"/>
    </location>
</feature>
<evidence type="ECO:0000313" key="2">
    <source>
        <dbReference type="EMBL" id="GJJ75950.1"/>
    </source>
</evidence>
<feature type="compositionally biased region" description="Acidic residues" evidence="1">
    <location>
        <begin position="87"/>
        <end position="107"/>
    </location>
</feature>
<reference evidence="2" key="2">
    <citation type="journal article" date="2022" name="Microbiol. Resour. Announc.">
        <title>Whole-Genome Sequence of Entomortierella parvispora E1425, a Mucoromycotan Fungus Associated with Burkholderiaceae-Related Endosymbiotic Bacteria.</title>
        <authorList>
            <person name="Herlambang A."/>
            <person name="Guo Y."/>
            <person name="Takashima Y."/>
            <person name="Narisawa K."/>
            <person name="Ohta H."/>
            <person name="Nishizawa T."/>
        </authorList>
    </citation>
    <scope>NUCLEOTIDE SEQUENCE</scope>
    <source>
        <strain evidence="2">E1425</strain>
    </source>
</reference>
<proteinExistence type="predicted"/>
<feature type="region of interest" description="Disordered" evidence="1">
    <location>
        <begin position="138"/>
        <end position="262"/>
    </location>
</feature>
<feature type="region of interest" description="Disordered" evidence="1">
    <location>
        <begin position="277"/>
        <end position="352"/>
    </location>
</feature>
<feature type="compositionally biased region" description="Basic and acidic residues" evidence="1">
    <location>
        <begin position="75"/>
        <end position="86"/>
    </location>
</feature>
<keyword evidence="3" id="KW-1185">Reference proteome</keyword>
<feature type="compositionally biased region" description="Low complexity" evidence="1">
    <location>
        <begin position="183"/>
        <end position="206"/>
    </location>
</feature>